<dbReference type="GO" id="GO:0016740">
    <property type="term" value="F:transferase activity"/>
    <property type="evidence" value="ECO:0007669"/>
    <property type="project" value="UniProtKB-KW"/>
</dbReference>
<name>A0A6C2YWX5_9BACT</name>
<proteinExistence type="predicted"/>
<reference evidence="1" key="1">
    <citation type="submission" date="2019-04" db="EMBL/GenBank/DDBJ databases">
        <authorList>
            <consortium name="Science for Life Laboratories"/>
        </authorList>
    </citation>
    <scope>NUCLEOTIDE SEQUENCE</scope>
    <source>
        <strain evidence="1">MBLW1</strain>
    </source>
</reference>
<dbReference type="EMBL" id="LR593887">
    <property type="protein sequence ID" value="VTS08006.1"/>
    <property type="molecule type" value="Genomic_DNA"/>
</dbReference>
<keyword evidence="1" id="KW-0808">Transferase</keyword>
<dbReference type="InParanoid" id="A0A6C2YWX5"/>
<dbReference type="GO" id="GO:0006400">
    <property type="term" value="P:tRNA modification"/>
    <property type="evidence" value="ECO:0007669"/>
    <property type="project" value="InterPro"/>
</dbReference>
<evidence type="ECO:0000313" key="1">
    <source>
        <dbReference type="EMBL" id="VIP05325.1"/>
    </source>
</evidence>
<gene>
    <name evidence="1" type="ORF">GMBLW1_38680</name>
</gene>
<dbReference type="RefSeq" id="WP_162660413.1">
    <property type="nucleotide sequence ID" value="NZ_LR593887.1"/>
</dbReference>
<evidence type="ECO:0000313" key="2">
    <source>
        <dbReference type="Proteomes" id="UP000464378"/>
    </source>
</evidence>
<dbReference type="InterPro" id="IPR036511">
    <property type="entry name" value="TGT-like_sf"/>
</dbReference>
<dbReference type="AlphaFoldDB" id="A0A6C2YWX5"/>
<dbReference type="KEGG" id="tim:GMBLW1_38680"/>
<dbReference type="Proteomes" id="UP000464378">
    <property type="component" value="Chromosome"/>
</dbReference>
<accession>A0A6C2YWX5</accession>
<dbReference type="InterPro" id="IPR053537">
    <property type="entry name" value="DNA-guanine_TGase"/>
</dbReference>
<dbReference type="Gene3D" id="3.20.20.105">
    <property type="entry name" value="Queuine tRNA-ribosyltransferase-like"/>
    <property type="match status" value="1"/>
</dbReference>
<organism evidence="1">
    <name type="scientific">Tuwongella immobilis</name>
    <dbReference type="NCBI Taxonomy" id="692036"/>
    <lineage>
        <taxon>Bacteria</taxon>
        <taxon>Pseudomonadati</taxon>
        <taxon>Planctomycetota</taxon>
        <taxon>Planctomycetia</taxon>
        <taxon>Gemmatales</taxon>
        <taxon>Gemmataceae</taxon>
        <taxon>Tuwongella</taxon>
    </lineage>
</organism>
<dbReference type="NCBIfam" id="NF041059">
    <property type="entry name" value="DpdA"/>
    <property type="match status" value="1"/>
</dbReference>
<dbReference type="SUPFAM" id="SSF51713">
    <property type="entry name" value="tRNA-guanine transglycosylase"/>
    <property type="match status" value="1"/>
</dbReference>
<keyword evidence="2" id="KW-1185">Reference proteome</keyword>
<protein>
    <submittedName>
        <fullName evidence="1">Queuine other trna-ribosyltransferase: Uncharacterized protein</fullName>
    </submittedName>
</protein>
<dbReference type="EMBL" id="LR586016">
    <property type="protein sequence ID" value="VIP05325.1"/>
    <property type="molecule type" value="Genomic_DNA"/>
</dbReference>
<sequence>MKFFFPDAQDLVDPSFGFVTEKRSESRLRHRDDQYAHEVFSSPPYDGMLISKAIVDGHSGGGGRYTLAQRQRLLRCGAREFLRLPDNLKSMGDCGAFSYVQEKTPPVTVDEVIDFYEACGVDYGVSVDHIILAFQADIDGVSKGKESVPKEWLERQTITLELAEKFLKRHNARHCRFIPVGVAQGWSPKSYADSVSELQNMGYTKIGMGGMVPLKSHEIVSVLESVSEVRAKQTELHLFGVTRLDYLGDFAVNGVMSFDSTSPLRQAFKDDRDNYYTTTRTYTAVKVPQVQGNAKLQTRIVSGEVKQPEARRLERACFDGLLQYDRTGKGLESVLRHLREYELIHDAKRDHTDVYRETLSDRPWEKCPCEVCRALGIHVVIFRGAERNRRRGFHNLFVTYRKLGDGLAARDEARLAQRPF</sequence>